<protein>
    <submittedName>
        <fullName evidence="1">Uncharacterized protein</fullName>
    </submittedName>
</protein>
<accession>A0A8J3DQM2</accession>
<keyword evidence="2" id="KW-1185">Reference proteome</keyword>
<dbReference type="AlphaFoldDB" id="A0A8J3DQM2"/>
<name>A0A8J3DQM2_9HYPH</name>
<proteinExistence type="predicted"/>
<gene>
    <name evidence="1" type="ORF">GCM10016234_16060</name>
</gene>
<dbReference type="EMBL" id="BMZQ01000001">
    <property type="protein sequence ID" value="GHD12154.1"/>
    <property type="molecule type" value="Genomic_DNA"/>
</dbReference>
<comment type="caution">
    <text evidence="1">The sequence shown here is derived from an EMBL/GenBank/DDBJ whole genome shotgun (WGS) entry which is preliminary data.</text>
</comment>
<dbReference type="Proteomes" id="UP000630142">
    <property type="component" value="Unassembled WGS sequence"/>
</dbReference>
<evidence type="ECO:0000313" key="2">
    <source>
        <dbReference type="Proteomes" id="UP000630142"/>
    </source>
</evidence>
<reference evidence="1" key="1">
    <citation type="journal article" date="2014" name="Int. J. Syst. Evol. Microbiol.">
        <title>Complete genome sequence of Corynebacterium casei LMG S-19264T (=DSM 44701T), isolated from a smear-ripened cheese.</title>
        <authorList>
            <consortium name="US DOE Joint Genome Institute (JGI-PGF)"/>
            <person name="Walter F."/>
            <person name="Albersmeier A."/>
            <person name="Kalinowski J."/>
            <person name="Ruckert C."/>
        </authorList>
    </citation>
    <scope>NUCLEOTIDE SEQUENCE</scope>
    <source>
        <strain evidence="1">KCTC 42249</strain>
    </source>
</reference>
<organism evidence="1 2">
    <name type="scientific">Tianweitania populi</name>
    <dbReference type="NCBI Taxonomy" id="1607949"/>
    <lineage>
        <taxon>Bacteria</taxon>
        <taxon>Pseudomonadati</taxon>
        <taxon>Pseudomonadota</taxon>
        <taxon>Alphaproteobacteria</taxon>
        <taxon>Hyphomicrobiales</taxon>
        <taxon>Phyllobacteriaceae</taxon>
        <taxon>Tianweitania</taxon>
    </lineage>
</organism>
<reference evidence="1" key="2">
    <citation type="submission" date="2020-09" db="EMBL/GenBank/DDBJ databases">
        <authorList>
            <person name="Sun Q."/>
            <person name="Kim S."/>
        </authorList>
    </citation>
    <scope>NUCLEOTIDE SEQUENCE</scope>
    <source>
        <strain evidence="1">KCTC 42249</strain>
    </source>
</reference>
<sequence>MKPREKRKAERLFKQVYLTAHGGLRDPKFFGGMRKTVQARGGFEDHQRRYWW</sequence>
<evidence type="ECO:0000313" key="1">
    <source>
        <dbReference type="EMBL" id="GHD12154.1"/>
    </source>
</evidence>